<proteinExistence type="predicted"/>
<name>A0ABV9M6N3_9ENTE</name>
<organism evidence="1 2">
    <name type="scientific">Enterococcus eurekensis</name>
    <dbReference type="NCBI Taxonomy" id="1159753"/>
    <lineage>
        <taxon>Bacteria</taxon>
        <taxon>Bacillati</taxon>
        <taxon>Bacillota</taxon>
        <taxon>Bacilli</taxon>
        <taxon>Lactobacillales</taxon>
        <taxon>Enterococcaceae</taxon>
        <taxon>Enterococcus</taxon>
    </lineage>
</organism>
<evidence type="ECO:0000313" key="1">
    <source>
        <dbReference type="EMBL" id="MFC4711074.1"/>
    </source>
</evidence>
<evidence type="ECO:0008006" key="3">
    <source>
        <dbReference type="Google" id="ProtNLM"/>
    </source>
</evidence>
<reference evidence="2" key="1">
    <citation type="journal article" date="2019" name="Int. J. Syst. Evol. Microbiol.">
        <title>The Global Catalogue of Microorganisms (GCM) 10K type strain sequencing project: providing services to taxonomists for standard genome sequencing and annotation.</title>
        <authorList>
            <consortium name="The Broad Institute Genomics Platform"/>
            <consortium name="The Broad Institute Genome Sequencing Center for Infectious Disease"/>
            <person name="Wu L."/>
            <person name="Ma J."/>
        </authorList>
    </citation>
    <scope>NUCLEOTIDE SEQUENCE [LARGE SCALE GENOMIC DNA]</scope>
    <source>
        <strain evidence="2">CGMCC 1.19061</strain>
    </source>
</reference>
<protein>
    <recommendedName>
        <fullName evidence="3">Transposase IS30-like HTH domain-containing protein</fullName>
    </recommendedName>
</protein>
<dbReference type="Proteomes" id="UP001596026">
    <property type="component" value="Unassembled WGS sequence"/>
</dbReference>
<gene>
    <name evidence="1" type="ORF">ACFO3L_10715</name>
</gene>
<sequence>MAKVLGRVPQTINNEIGRGLSPS</sequence>
<accession>A0ABV9M6N3</accession>
<comment type="caution">
    <text evidence="1">The sequence shown here is derived from an EMBL/GenBank/DDBJ whole genome shotgun (WGS) entry which is preliminary data.</text>
</comment>
<keyword evidence="2" id="KW-1185">Reference proteome</keyword>
<dbReference type="RefSeq" id="WP_379967339.1">
    <property type="nucleotide sequence ID" value="NZ_JBHSGT010000063.1"/>
</dbReference>
<dbReference type="EMBL" id="JBHSGT010000063">
    <property type="protein sequence ID" value="MFC4711074.1"/>
    <property type="molecule type" value="Genomic_DNA"/>
</dbReference>
<evidence type="ECO:0000313" key="2">
    <source>
        <dbReference type="Proteomes" id="UP001596026"/>
    </source>
</evidence>